<gene>
    <name evidence="7" type="ORF">NCTC12862_00428</name>
</gene>
<keyword evidence="3 6" id="KW-0812">Transmembrane</keyword>
<evidence type="ECO:0000256" key="6">
    <source>
        <dbReference type="SAM" id="Phobius"/>
    </source>
</evidence>
<protein>
    <submittedName>
        <fullName evidence="7">Lipopolysaccharide ABC transporter permease LptF</fullName>
    </submittedName>
</protein>
<dbReference type="GO" id="GO:0043190">
    <property type="term" value="C:ATP-binding cassette (ABC) transporter complex"/>
    <property type="evidence" value="ECO:0007669"/>
    <property type="project" value="TreeGrafter"/>
</dbReference>
<organism evidence="7 8">
    <name type="scientific">Bartonella doshiae</name>
    <dbReference type="NCBI Taxonomy" id="33044"/>
    <lineage>
        <taxon>Bacteria</taxon>
        <taxon>Pseudomonadati</taxon>
        <taxon>Pseudomonadota</taxon>
        <taxon>Alphaproteobacteria</taxon>
        <taxon>Hyphomicrobiales</taxon>
        <taxon>Bartonellaceae</taxon>
        <taxon>Bartonella</taxon>
    </lineage>
</organism>
<feature type="transmembrane region" description="Helical" evidence="6">
    <location>
        <begin position="312"/>
        <end position="329"/>
    </location>
</feature>
<evidence type="ECO:0000256" key="4">
    <source>
        <dbReference type="ARBA" id="ARBA00022989"/>
    </source>
</evidence>
<dbReference type="Pfam" id="PF03739">
    <property type="entry name" value="LptF_LptG"/>
    <property type="match status" value="1"/>
</dbReference>
<dbReference type="PANTHER" id="PTHR33529:SF6">
    <property type="entry name" value="YJGP_YJGQ FAMILY PERMEASE"/>
    <property type="match status" value="1"/>
</dbReference>
<dbReference type="AlphaFoldDB" id="A0A380ZCG1"/>
<dbReference type="EMBL" id="UFTF01000001">
    <property type="protein sequence ID" value="SUV44678.1"/>
    <property type="molecule type" value="Genomic_DNA"/>
</dbReference>
<name>A0A380ZCG1_BARDO</name>
<dbReference type="RefSeq" id="WP_004854793.1">
    <property type="nucleotide sequence ID" value="NZ_CACVBH010000004.1"/>
</dbReference>
<sequence>MRIIELYILKRIFILFSATMLAVVSMSWIVQILARINFLTTSEQTFLTILQFSLSLIPSIIFLVMPFALVIAITITLSAMNQDAEIITISAVGFPKNTVWRPILLLAILASCVSILIANFVVPQTRFHMQQLLANAHFNPIDLFIREGGFQKLTDNFYIEIGEQKPNGTLGSLFIVDQRDPKIGLSYYATEASIIKNKDGKFLLILNNGEIERKNHQNDNVSIVQFSSYTFSLDEFISNEKTPIFYPKDRPLSYLLNPDPQDPYYQHKPLHYRVELHCRLTEWLYPIVFSLIAIAAAGNARSYRQARKSTNFSAIAFSFLIYWIAHFFTEKAKNDLAYVPLLYITPIGISIFICFMLLANCKLSIPAKLDNVIRRIFQKVRDKFKHKKSQYPSGEKS</sequence>
<keyword evidence="4 6" id="KW-1133">Transmembrane helix</keyword>
<feature type="transmembrane region" description="Helical" evidence="6">
    <location>
        <begin position="12"/>
        <end position="34"/>
    </location>
</feature>
<feature type="transmembrane region" description="Helical" evidence="6">
    <location>
        <begin position="283"/>
        <end position="300"/>
    </location>
</feature>
<dbReference type="STRING" id="33044.GCA_900005695_00348"/>
<keyword evidence="5 6" id="KW-0472">Membrane</keyword>
<accession>A0A380ZCG1</accession>
<dbReference type="Proteomes" id="UP000254950">
    <property type="component" value="Unassembled WGS sequence"/>
</dbReference>
<evidence type="ECO:0000256" key="2">
    <source>
        <dbReference type="ARBA" id="ARBA00022475"/>
    </source>
</evidence>
<evidence type="ECO:0000256" key="1">
    <source>
        <dbReference type="ARBA" id="ARBA00004651"/>
    </source>
</evidence>
<evidence type="ECO:0000313" key="7">
    <source>
        <dbReference type="EMBL" id="SUV44678.1"/>
    </source>
</evidence>
<feature type="transmembrane region" description="Helical" evidence="6">
    <location>
        <begin position="54"/>
        <end position="78"/>
    </location>
</feature>
<feature type="transmembrane region" description="Helical" evidence="6">
    <location>
        <begin position="341"/>
        <end position="359"/>
    </location>
</feature>
<evidence type="ECO:0000256" key="5">
    <source>
        <dbReference type="ARBA" id="ARBA00023136"/>
    </source>
</evidence>
<reference evidence="7 8" key="1">
    <citation type="submission" date="2018-06" db="EMBL/GenBank/DDBJ databases">
        <authorList>
            <consortium name="Pathogen Informatics"/>
            <person name="Doyle S."/>
        </authorList>
    </citation>
    <scope>NUCLEOTIDE SEQUENCE [LARGE SCALE GENOMIC DNA]</scope>
    <source>
        <strain evidence="7 8">NCTC12862</strain>
    </source>
</reference>
<keyword evidence="2" id="KW-1003">Cell membrane</keyword>
<feature type="transmembrane region" description="Helical" evidence="6">
    <location>
        <begin position="99"/>
        <end position="122"/>
    </location>
</feature>
<evidence type="ECO:0000256" key="3">
    <source>
        <dbReference type="ARBA" id="ARBA00022692"/>
    </source>
</evidence>
<dbReference type="GO" id="GO:0015920">
    <property type="term" value="P:lipopolysaccharide transport"/>
    <property type="evidence" value="ECO:0007669"/>
    <property type="project" value="TreeGrafter"/>
</dbReference>
<proteinExistence type="predicted"/>
<dbReference type="InterPro" id="IPR005495">
    <property type="entry name" value="LptG/LptF_permease"/>
</dbReference>
<dbReference type="OrthoDB" id="8477889at2"/>
<comment type="subcellular location">
    <subcellularLocation>
        <location evidence="1">Cell membrane</location>
        <topology evidence="1">Multi-pass membrane protein</topology>
    </subcellularLocation>
</comment>
<evidence type="ECO:0000313" key="8">
    <source>
        <dbReference type="Proteomes" id="UP000254950"/>
    </source>
</evidence>
<dbReference type="PANTHER" id="PTHR33529">
    <property type="entry name" value="SLR0882 PROTEIN-RELATED"/>
    <property type="match status" value="1"/>
</dbReference>